<comment type="caution">
    <text evidence="1">The sequence shown here is derived from an EMBL/GenBank/DDBJ whole genome shotgun (WGS) entry which is preliminary data.</text>
</comment>
<sequence length="196" mass="21082">MKASLAHARKQSSRHAVILPSLFWSRTRPDFYAVTCRLGADGIRFRSAIIPNPGEHLTCSIGLVGTLEVRVAHTAERAFTVKPAPGRQHNTAIARTLVELAGRQSRRLDRHGTSPRIVPRRTEVAVALADGTVLKGRLAEVSIARADVYLAAPVAVGAKVRLGATEAVVAHSFRNGIGAYFLSPLDPDLLDEGLVL</sequence>
<organism evidence="1 2">
    <name type="scientific">Methylobacterium cerastii</name>
    <dbReference type="NCBI Taxonomy" id="932741"/>
    <lineage>
        <taxon>Bacteria</taxon>
        <taxon>Pseudomonadati</taxon>
        <taxon>Pseudomonadota</taxon>
        <taxon>Alphaproteobacteria</taxon>
        <taxon>Hyphomicrobiales</taxon>
        <taxon>Methylobacteriaceae</taxon>
        <taxon>Methylobacterium</taxon>
    </lineage>
</organism>
<protein>
    <recommendedName>
        <fullName evidence="3">PilZ domain-containing protein</fullName>
    </recommendedName>
</protein>
<dbReference type="Proteomes" id="UP001055117">
    <property type="component" value="Unassembled WGS sequence"/>
</dbReference>
<dbReference type="RefSeq" id="WP_147828663.1">
    <property type="nucleotide sequence ID" value="NZ_BPQG01000022.1"/>
</dbReference>
<gene>
    <name evidence="1" type="ORF">AFCDBAGC_1584</name>
</gene>
<keyword evidence="2" id="KW-1185">Reference proteome</keyword>
<name>A0ABQ4QFT4_9HYPH</name>
<evidence type="ECO:0008006" key="3">
    <source>
        <dbReference type="Google" id="ProtNLM"/>
    </source>
</evidence>
<evidence type="ECO:0000313" key="2">
    <source>
        <dbReference type="Proteomes" id="UP001055117"/>
    </source>
</evidence>
<proteinExistence type="predicted"/>
<evidence type="ECO:0000313" key="1">
    <source>
        <dbReference type="EMBL" id="GJD43730.1"/>
    </source>
</evidence>
<accession>A0ABQ4QFT4</accession>
<dbReference type="EMBL" id="BPQG01000022">
    <property type="protein sequence ID" value="GJD43730.1"/>
    <property type="molecule type" value="Genomic_DNA"/>
</dbReference>
<reference evidence="1 2" key="1">
    <citation type="journal article" date="2021" name="Front. Microbiol.">
        <title>Comprehensive Comparative Genomics and Phenotyping of Methylobacterium Species.</title>
        <authorList>
            <person name="Alessa O."/>
            <person name="Ogura Y."/>
            <person name="Fujitani Y."/>
            <person name="Takami H."/>
            <person name="Hayashi T."/>
            <person name="Sahin N."/>
            <person name="Tani A."/>
        </authorList>
    </citation>
    <scope>NUCLEOTIDE SEQUENCE [LARGE SCALE GENOMIC DNA]</scope>
    <source>
        <strain evidence="1 2">DSM 23679</strain>
    </source>
</reference>